<dbReference type="EMBL" id="FCON02000656">
    <property type="protein sequence ID" value="SAL89028.1"/>
    <property type="molecule type" value="Genomic_DNA"/>
</dbReference>
<name>A0A158L6T3_9BURK</name>
<sequence>MLDAFEHAGLAVQFEIATHALNGFAQIVVGDFAFDGNFDDRGIGLGVIQDHGKTA</sequence>
<evidence type="ECO:0000313" key="2">
    <source>
        <dbReference type="Proteomes" id="UP000054770"/>
    </source>
</evidence>
<reference evidence="1" key="1">
    <citation type="submission" date="2016-01" db="EMBL/GenBank/DDBJ databases">
        <authorList>
            <person name="Peeters C."/>
        </authorList>
    </citation>
    <scope>NUCLEOTIDE SEQUENCE [LARGE SCALE GENOMIC DNA]</scope>
    <source>
        <strain evidence="1">LMG 22940</strain>
    </source>
</reference>
<evidence type="ECO:0000313" key="1">
    <source>
        <dbReference type="EMBL" id="SAL89028.1"/>
    </source>
</evidence>
<comment type="caution">
    <text evidence="1">The sequence shown here is derived from an EMBL/GenBank/DDBJ whole genome shotgun (WGS) entry which is preliminary data.</text>
</comment>
<keyword evidence="2" id="KW-1185">Reference proteome</keyword>
<dbReference type="Proteomes" id="UP000054770">
    <property type="component" value="Unassembled WGS sequence"/>
</dbReference>
<accession>A0A158L6T3</accession>
<dbReference type="AlphaFoldDB" id="A0A158L6T3"/>
<protein>
    <submittedName>
        <fullName evidence="1">Uncharacterized protein</fullName>
    </submittedName>
</protein>
<proteinExistence type="predicted"/>
<organism evidence="1 2">
    <name type="scientific">Caballeronia choica</name>
    <dbReference type="NCBI Taxonomy" id="326476"/>
    <lineage>
        <taxon>Bacteria</taxon>
        <taxon>Pseudomonadati</taxon>
        <taxon>Pseudomonadota</taxon>
        <taxon>Betaproteobacteria</taxon>
        <taxon>Burkholderiales</taxon>
        <taxon>Burkholderiaceae</taxon>
        <taxon>Caballeronia</taxon>
    </lineage>
</organism>
<gene>
    <name evidence="1" type="ORF">AWB68_08975</name>
</gene>